<dbReference type="EMBL" id="JACCFP010000001">
    <property type="protein sequence ID" value="NYJ02247.1"/>
    <property type="molecule type" value="Genomic_DNA"/>
</dbReference>
<name>A0A853C4T3_9ACTN</name>
<dbReference type="GO" id="GO:0005840">
    <property type="term" value="C:ribosome"/>
    <property type="evidence" value="ECO:0007669"/>
    <property type="project" value="UniProtKB-KW"/>
</dbReference>
<reference evidence="1 2" key="1">
    <citation type="submission" date="2020-07" db="EMBL/GenBank/DDBJ databases">
        <title>Sequencing the genomes of 1000 actinobacteria strains.</title>
        <authorList>
            <person name="Klenk H.-P."/>
        </authorList>
    </citation>
    <scope>NUCLEOTIDE SEQUENCE [LARGE SCALE GENOMIC DNA]</scope>
    <source>
        <strain evidence="1 2">DSM 103833</strain>
    </source>
</reference>
<accession>A0A853C4T3</accession>
<sequence length="79" mass="8407">MGDDDAGIDATLAAIGTALDREHNYVEWVPAGAADRVVLLHQLAETAAAAGGFEVRFDDIDLPDGRTVVWVLVDSATWL</sequence>
<dbReference type="RefSeq" id="WP_179668642.1">
    <property type="nucleotide sequence ID" value="NZ_JACCFP010000001.1"/>
</dbReference>
<proteinExistence type="predicted"/>
<dbReference type="GO" id="GO:0016740">
    <property type="term" value="F:transferase activity"/>
    <property type="evidence" value="ECO:0007669"/>
    <property type="project" value="UniProtKB-KW"/>
</dbReference>
<dbReference type="AlphaFoldDB" id="A0A853C4T3"/>
<evidence type="ECO:0000313" key="2">
    <source>
        <dbReference type="Proteomes" id="UP000530424"/>
    </source>
</evidence>
<comment type="caution">
    <text evidence="1">The sequence shown here is derived from an EMBL/GenBank/DDBJ whole genome shotgun (WGS) entry which is preliminary data.</text>
</comment>
<evidence type="ECO:0000313" key="1">
    <source>
        <dbReference type="EMBL" id="NYJ02247.1"/>
    </source>
</evidence>
<organism evidence="1 2">
    <name type="scientific">Nocardioides thalensis</name>
    <dbReference type="NCBI Taxonomy" id="1914755"/>
    <lineage>
        <taxon>Bacteria</taxon>
        <taxon>Bacillati</taxon>
        <taxon>Actinomycetota</taxon>
        <taxon>Actinomycetes</taxon>
        <taxon>Propionibacteriales</taxon>
        <taxon>Nocardioidaceae</taxon>
        <taxon>Nocardioides</taxon>
    </lineage>
</organism>
<keyword evidence="1" id="KW-0808">Transferase</keyword>
<keyword evidence="1" id="KW-0687">Ribonucleoprotein</keyword>
<keyword evidence="2" id="KW-1185">Reference proteome</keyword>
<protein>
    <submittedName>
        <fullName evidence="1">Ribosomal protein S12 methylthiotransferase accessory factor YcaO</fullName>
    </submittedName>
</protein>
<dbReference type="Proteomes" id="UP000530424">
    <property type="component" value="Unassembled WGS sequence"/>
</dbReference>
<keyword evidence="1" id="KW-0689">Ribosomal protein</keyword>
<gene>
    <name evidence="1" type="ORF">HNR19_002945</name>
</gene>